<dbReference type="AlphaFoldDB" id="A0A8J2NXL7"/>
<feature type="compositionally biased region" description="Polar residues" evidence="1">
    <location>
        <begin position="521"/>
        <end position="536"/>
    </location>
</feature>
<accession>A0A8J2NXL7</accession>
<evidence type="ECO:0000256" key="1">
    <source>
        <dbReference type="SAM" id="MobiDB-lite"/>
    </source>
</evidence>
<gene>
    <name evidence="2" type="ORF">AFUS01_LOCUS7462</name>
</gene>
<dbReference type="OrthoDB" id="10051712at2759"/>
<dbReference type="EMBL" id="CAJVCH010050498">
    <property type="protein sequence ID" value="CAG7718039.1"/>
    <property type="molecule type" value="Genomic_DNA"/>
</dbReference>
<keyword evidence="3" id="KW-1185">Reference proteome</keyword>
<evidence type="ECO:0000313" key="2">
    <source>
        <dbReference type="EMBL" id="CAG7718039.1"/>
    </source>
</evidence>
<feature type="region of interest" description="Disordered" evidence="1">
    <location>
        <begin position="443"/>
        <end position="463"/>
    </location>
</feature>
<organism evidence="2 3">
    <name type="scientific">Allacma fusca</name>
    <dbReference type="NCBI Taxonomy" id="39272"/>
    <lineage>
        <taxon>Eukaryota</taxon>
        <taxon>Metazoa</taxon>
        <taxon>Ecdysozoa</taxon>
        <taxon>Arthropoda</taxon>
        <taxon>Hexapoda</taxon>
        <taxon>Collembola</taxon>
        <taxon>Symphypleona</taxon>
        <taxon>Sminthuridae</taxon>
        <taxon>Allacma</taxon>
    </lineage>
</organism>
<comment type="caution">
    <text evidence="2">The sequence shown here is derived from an EMBL/GenBank/DDBJ whole genome shotgun (WGS) entry which is preliminary data.</text>
</comment>
<evidence type="ECO:0000313" key="3">
    <source>
        <dbReference type="Proteomes" id="UP000708208"/>
    </source>
</evidence>
<feature type="region of interest" description="Disordered" evidence="1">
    <location>
        <begin position="521"/>
        <end position="540"/>
    </location>
</feature>
<proteinExistence type="predicted"/>
<dbReference type="Proteomes" id="UP000708208">
    <property type="component" value="Unassembled WGS sequence"/>
</dbReference>
<protein>
    <submittedName>
        <fullName evidence="2">Uncharacterized protein</fullName>
    </submittedName>
</protein>
<sequence length="740" mass="83095">MEFFDKLRVTLSSPLKSHYSDSRDFKTWTLHAQGLKVDNIRLLLYRDCDRRGRKCLFDSAHVVKDNKTGKFTYIPVTNTGQVKDLSEWIFGCVPLSSSSTKRFHRWKGNLIWSHTFQAPATGPRYKTTYSRNVYNGSSSCLSSNGDLTSSGYMSGSGIDDSSYDHSSTDSSRNWSLPVMNPTGTSDLKMSHSLPSRLEVPVTKTLLGLAIVISTGGDDGDEQLSRDNYNREQVGAYISCMSSTLELSTDWFATVAIQSYMNPPVFVETLYNFCEEYRQLFVSRVTTPLVNINSIPVTIKTLPASFGEFLTLYMTNDLSWIKHYRTPRRCKIVIIAGSKRVNEVKTIFMLLKLINRCSCSKVSLPVNANRTSLGLSPMERVTVDTSQQRCPSHRPAVKILERYEEVSPTKDEVGLDVVAMNPEDFTRRTEDSKLLTRESTKDSGIYSISSSNSLKRSSTSSKFLSNLPPSVESLDGKMLDDFGVCFHLGEESDTEQTFNTLGLSEPNPDKLKQPLSVLDTLNSDHSSNKISPSLSETSEQDDNLYSVDCTDSIREPVKVELNLSNPTNNLTKFCHYCDSISIVDKFNPLFQVQWLKCAPSSISHSGTANSNVGSLDPILGDWLKLADESWILYNLEKNNVKCFNAPLKSENALTATPSTLITSLLEHIHVLINNSRESEVEQFVSIQLEFIRKLGEDFGRRLMDVTKLDVNSMPYVGEHDLGLLFSIAGWRYPELSERFFV</sequence>
<name>A0A8J2NXL7_9HEXA</name>
<reference evidence="2" key="1">
    <citation type="submission" date="2021-06" db="EMBL/GenBank/DDBJ databases">
        <authorList>
            <person name="Hodson N. C."/>
            <person name="Mongue J. A."/>
            <person name="Jaron S. K."/>
        </authorList>
    </citation>
    <scope>NUCLEOTIDE SEQUENCE</scope>
</reference>